<evidence type="ECO:0000313" key="2">
    <source>
        <dbReference type="EMBL" id="MFC7150118.1"/>
    </source>
</evidence>
<dbReference type="InterPro" id="IPR006059">
    <property type="entry name" value="SBP"/>
</dbReference>
<dbReference type="EMBL" id="JBHTAI010000009">
    <property type="protein sequence ID" value="MFC7150118.1"/>
    <property type="molecule type" value="Genomic_DNA"/>
</dbReference>
<organism evidence="2 3">
    <name type="scientific">Cohnella cellulosilytica</name>
    <dbReference type="NCBI Taxonomy" id="986710"/>
    <lineage>
        <taxon>Bacteria</taxon>
        <taxon>Bacillati</taxon>
        <taxon>Bacillota</taxon>
        <taxon>Bacilli</taxon>
        <taxon>Bacillales</taxon>
        <taxon>Paenibacillaceae</taxon>
        <taxon>Cohnella</taxon>
    </lineage>
</organism>
<protein>
    <submittedName>
        <fullName evidence="2">ABC transporter substrate-binding protein</fullName>
    </submittedName>
</protein>
<dbReference type="InterPro" id="IPR050490">
    <property type="entry name" value="Bact_solute-bd_prot1"/>
</dbReference>
<comment type="caution">
    <text evidence="2">The sequence shown here is derived from an EMBL/GenBank/DDBJ whole genome shotgun (WGS) entry which is preliminary data.</text>
</comment>
<dbReference type="Proteomes" id="UP001596378">
    <property type="component" value="Unassembled WGS sequence"/>
</dbReference>
<accession>A0ABW2FE62</accession>
<feature type="chain" id="PRO_5045181941" evidence="1">
    <location>
        <begin position="22"/>
        <end position="446"/>
    </location>
</feature>
<feature type="signal peptide" evidence="1">
    <location>
        <begin position="1"/>
        <end position="21"/>
    </location>
</feature>
<dbReference type="PANTHER" id="PTHR43649:SF12">
    <property type="entry name" value="DIACETYLCHITOBIOSE BINDING PROTEIN DASA"/>
    <property type="match status" value="1"/>
</dbReference>
<dbReference type="Gene3D" id="3.40.190.10">
    <property type="entry name" value="Periplasmic binding protein-like II"/>
    <property type="match status" value="2"/>
</dbReference>
<name>A0ABW2FE62_9BACL</name>
<sequence length="446" mass="48775">MSKKMMLLALALILVLTAATACSKSGNESGSSETGGEGAASSGPVKRLQLMTLQAESVDTLNAYAESFSQKNPGYAVDVTVIPGVAEFNAAMAAKLAAGDPPDLMIYQWGTQIQLYAKGGNLLDLSDSGLGERFKPIPKNINVYKGKTYAYPISQAIFGMYFNTDVAAKYGVTKYPKTFEQFLAACETLRKNGLEAPVVIPGKDGSGATAFNFGYLHLIVAGQNPDFYRETVEGTRHWNGPEFEGLFNAYSQVLNYANKDLLGLDPDGARRRFVKEEAVFYMGGTAESVALRQLNPDLNFMIIPDPFLSDESDYKTIADFDTGISISSKSKYPEAALAFLDEMFTVESGELFAQNMSTISAVKDTQVSGDPILENQMPLLNSGKYVGFSEREWIPGIKELMKKATQQWMGGTDIRTTLDSLEAEHQRLLKASPDFKTDYLEQFNSQ</sequence>
<dbReference type="Pfam" id="PF01547">
    <property type="entry name" value="SBP_bac_1"/>
    <property type="match status" value="1"/>
</dbReference>
<dbReference type="PANTHER" id="PTHR43649">
    <property type="entry name" value="ARABINOSE-BINDING PROTEIN-RELATED"/>
    <property type="match status" value="1"/>
</dbReference>
<dbReference type="PROSITE" id="PS51257">
    <property type="entry name" value="PROKAR_LIPOPROTEIN"/>
    <property type="match status" value="1"/>
</dbReference>
<evidence type="ECO:0000256" key="1">
    <source>
        <dbReference type="SAM" id="SignalP"/>
    </source>
</evidence>
<keyword evidence="1" id="KW-0732">Signal</keyword>
<proteinExistence type="predicted"/>
<reference evidence="3" key="1">
    <citation type="journal article" date="2019" name="Int. J. Syst. Evol. Microbiol.">
        <title>The Global Catalogue of Microorganisms (GCM) 10K type strain sequencing project: providing services to taxonomists for standard genome sequencing and annotation.</title>
        <authorList>
            <consortium name="The Broad Institute Genomics Platform"/>
            <consortium name="The Broad Institute Genome Sequencing Center for Infectious Disease"/>
            <person name="Wu L."/>
            <person name="Ma J."/>
        </authorList>
    </citation>
    <scope>NUCLEOTIDE SEQUENCE [LARGE SCALE GENOMIC DNA]</scope>
    <source>
        <strain evidence="3">KCTC 12907</strain>
    </source>
</reference>
<keyword evidence="3" id="KW-1185">Reference proteome</keyword>
<dbReference type="SUPFAM" id="SSF53850">
    <property type="entry name" value="Periplasmic binding protein-like II"/>
    <property type="match status" value="1"/>
</dbReference>
<gene>
    <name evidence="2" type="ORF">ACFQMJ_16445</name>
</gene>
<evidence type="ECO:0000313" key="3">
    <source>
        <dbReference type="Proteomes" id="UP001596378"/>
    </source>
</evidence>
<dbReference type="RefSeq" id="WP_378046106.1">
    <property type="nucleotide sequence ID" value="NZ_JBHMDN010000010.1"/>
</dbReference>